<dbReference type="OrthoDB" id="5516475at2"/>
<reference evidence="3 4" key="1">
    <citation type="journal article" date="2017" name="Int J Environ Stud">
        <title>Does the Miocene-Pliocene relict legume Oxytropis triphylla form nitrogen-fixing nodules with a combination of bacterial strains?</title>
        <authorList>
            <person name="Safronova V."/>
            <person name="Belimov A."/>
            <person name="Sazanova A."/>
            <person name="Kuznetsova I."/>
            <person name="Popova J."/>
            <person name="Andronov E."/>
            <person name="Verkhozina A."/>
            <person name="Tikhonovich I."/>
        </authorList>
    </citation>
    <scope>NUCLEOTIDE SEQUENCE [LARGE SCALE GENOMIC DNA]</scope>
    <source>
        <strain evidence="3 4">Tri-38</strain>
    </source>
</reference>
<dbReference type="EMBL" id="MZMT01000020">
    <property type="protein sequence ID" value="PIO45357.1"/>
    <property type="molecule type" value="Genomic_DNA"/>
</dbReference>
<feature type="transmembrane region" description="Helical" evidence="2">
    <location>
        <begin position="43"/>
        <end position="65"/>
    </location>
</feature>
<evidence type="ECO:0000256" key="2">
    <source>
        <dbReference type="SAM" id="Phobius"/>
    </source>
</evidence>
<feature type="transmembrane region" description="Helical" evidence="2">
    <location>
        <begin position="335"/>
        <end position="362"/>
    </location>
</feature>
<protein>
    <submittedName>
        <fullName evidence="3">Spermidine synthase</fullName>
    </submittedName>
</protein>
<dbReference type="AlphaFoldDB" id="A0A2N9W0T9"/>
<gene>
    <name evidence="3" type="ORF">B5P45_07755</name>
</gene>
<feature type="transmembrane region" description="Helical" evidence="2">
    <location>
        <begin position="374"/>
        <end position="397"/>
    </location>
</feature>
<keyword evidence="2" id="KW-0472">Membrane</keyword>
<feature type="transmembrane region" description="Helical" evidence="2">
    <location>
        <begin position="154"/>
        <end position="177"/>
    </location>
</feature>
<dbReference type="SUPFAM" id="SSF103473">
    <property type="entry name" value="MFS general substrate transporter"/>
    <property type="match status" value="1"/>
</dbReference>
<dbReference type="InterPro" id="IPR029063">
    <property type="entry name" value="SAM-dependent_MTases_sf"/>
</dbReference>
<dbReference type="PANTHER" id="PTHR43317:SF1">
    <property type="entry name" value="THERMOSPERMINE SYNTHASE ACAULIS5"/>
    <property type="match status" value="1"/>
</dbReference>
<feature type="transmembrane region" description="Helical" evidence="2">
    <location>
        <begin position="403"/>
        <end position="423"/>
    </location>
</feature>
<name>A0A2N9W0T9_9HYPH</name>
<dbReference type="NCBIfam" id="NF037959">
    <property type="entry name" value="MFS_SpdSyn"/>
    <property type="match status" value="2"/>
</dbReference>
<accession>A0A2N9W0T9</accession>
<dbReference type="PANTHER" id="PTHR43317">
    <property type="entry name" value="THERMOSPERMINE SYNTHASE ACAULIS5"/>
    <property type="match status" value="1"/>
</dbReference>
<dbReference type="SUPFAM" id="SSF53335">
    <property type="entry name" value="S-adenosyl-L-methionine-dependent methyltransferases"/>
    <property type="match status" value="1"/>
</dbReference>
<dbReference type="KEGG" id="pht:BLM14_01140"/>
<feature type="transmembrane region" description="Helical" evidence="2">
    <location>
        <begin position="12"/>
        <end position="31"/>
    </location>
</feature>
<feature type="transmembrane region" description="Helical" evidence="2">
    <location>
        <begin position="223"/>
        <end position="244"/>
    </location>
</feature>
<feature type="transmembrane region" description="Helical" evidence="2">
    <location>
        <begin position="111"/>
        <end position="133"/>
    </location>
</feature>
<feature type="transmembrane region" description="Helical" evidence="2">
    <location>
        <begin position="77"/>
        <end position="99"/>
    </location>
</feature>
<dbReference type="GO" id="GO:0006596">
    <property type="term" value="P:polyamine biosynthetic process"/>
    <property type="evidence" value="ECO:0007669"/>
    <property type="project" value="UniProtKB-KW"/>
</dbReference>
<evidence type="ECO:0000313" key="4">
    <source>
        <dbReference type="Proteomes" id="UP000232163"/>
    </source>
</evidence>
<feature type="transmembrane region" description="Helical" evidence="2">
    <location>
        <begin position="435"/>
        <end position="452"/>
    </location>
</feature>
<dbReference type="Gene3D" id="3.40.50.150">
    <property type="entry name" value="Vaccinia Virus protein VP39"/>
    <property type="match status" value="1"/>
</dbReference>
<feature type="transmembrane region" description="Helical" evidence="2">
    <location>
        <begin position="183"/>
        <end position="203"/>
    </location>
</feature>
<keyword evidence="4" id="KW-1185">Reference proteome</keyword>
<feature type="transmembrane region" description="Helical" evidence="2">
    <location>
        <begin position="256"/>
        <end position="278"/>
    </location>
</feature>
<keyword evidence="2" id="KW-0812">Transmembrane</keyword>
<proteinExistence type="predicted"/>
<comment type="caution">
    <text evidence="3">The sequence shown here is derived from an EMBL/GenBank/DDBJ whole genome shotgun (WGS) entry which is preliminary data.</text>
</comment>
<sequence length="829" mass="88299">MSDERSRAQFLWPALLLFASGFSALVFQVVWVRQLSLIVGIDVYAVTAGVCAFMAGLAIGGMAFGRSIDRSASPFRFYALLEAGVAICGVAVTIGLSHYAASFARLENVSAILACTTVFAFVGIPAILMGGTLPALIRSLAAANRDIGLKGGRLYAANTTGAIAGTLAAAFVLIPHLGISGSAYAAAGFSLLAALGALGLGLWRKLSVDVPRKTQPRPFSGDVRLALGLYSVAGGVALGYEVIWTQSIVQFMSTRTFAFAIVLATYLFGLALGSALAAKRIDRIRNVWSVFGLLIAGAGLVALLGVAFLGSWIIAAQSIAEYWALQLSGNQLAGMSARFAVASIAIVLPTTILLGAAFPAAMKLVIADGHVGRGVGMVSACNTFGGIIGTAVTGFILIPSYGFVGSFGILAVVAAAIGVIAVFRNVSMVRWHRGAAAAMCAAALMLAFLIPADRFASLLPGAQSGKLVFYEEGLGATVAVVEQGRDRKFRRLYIQGVSNTGDSLPSLRYMRLQALLPLITIQKQPQSAMVVGLGTGITAGALLAYTGLDQRVAAELLPAVERASTLFNGNYHVASDPRLDIRLRDGRRELLANADTYDLVTLEPPPPSAAGVANLYSTDFYRLAATRLRPGGMVAQWLPLPTQNDEDTRSLVRSFIDVFPHSTLWTTELHEMMLVGSLEPMKLDVARMTTRFEQPEVRLALREVGINSLPELMATWVTDRAGLETYAGNAPAVTDDWPRIEYASWVRPDTFTIVLPKLMNLATDPPLENADAAFNAAMETERDVLHTFYRAGLSAYQGDRKGWQRSASRVGALASDNAYYAWFFGGERR</sequence>
<dbReference type="InterPro" id="IPR036259">
    <property type="entry name" value="MFS_trans_sf"/>
</dbReference>
<organism evidence="3 4">
    <name type="scientific">Phyllobacterium zundukense</name>
    <dbReference type="NCBI Taxonomy" id="1867719"/>
    <lineage>
        <taxon>Bacteria</taxon>
        <taxon>Pseudomonadati</taxon>
        <taxon>Pseudomonadota</taxon>
        <taxon>Alphaproteobacteria</taxon>
        <taxon>Hyphomicrobiales</taxon>
        <taxon>Phyllobacteriaceae</taxon>
        <taxon>Phyllobacterium</taxon>
    </lineage>
</organism>
<evidence type="ECO:0000256" key="1">
    <source>
        <dbReference type="ARBA" id="ARBA00023115"/>
    </source>
</evidence>
<feature type="transmembrane region" description="Helical" evidence="2">
    <location>
        <begin position="290"/>
        <end position="315"/>
    </location>
</feature>
<keyword evidence="2" id="KW-1133">Transmembrane helix</keyword>
<evidence type="ECO:0000313" key="3">
    <source>
        <dbReference type="EMBL" id="PIO45357.1"/>
    </source>
</evidence>
<keyword evidence="1" id="KW-0620">Polyamine biosynthesis</keyword>
<dbReference type="Proteomes" id="UP000232163">
    <property type="component" value="Unassembled WGS sequence"/>
</dbReference>